<dbReference type="InterPro" id="IPR008893">
    <property type="entry name" value="WGR_domain"/>
</dbReference>
<protein>
    <recommendedName>
        <fullName evidence="6">BRCT domain protein</fullName>
    </recommendedName>
</protein>
<reference evidence="4 5" key="1">
    <citation type="submission" date="2018-10" db="EMBL/GenBank/DDBJ databases">
        <title>Pan-genome distribution and transcriptional activeness of fungal secondary metabolism genes in Aspergillus section Fumigati.</title>
        <authorList>
            <person name="Takahashi H."/>
            <person name="Umemura M."/>
            <person name="Ninomiya A."/>
            <person name="Kusuya Y."/>
            <person name="Urayama S."/>
            <person name="Shimizu M."/>
            <person name="Watanabe A."/>
            <person name="Kamei K."/>
            <person name="Yaguchi T."/>
            <person name="Hagiwara D."/>
        </authorList>
    </citation>
    <scope>NUCLEOTIDE SEQUENCE [LARGE SCALE GENOMIC DNA]</scope>
    <source>
        <strain evidence="4 5">IFM 55266</strain>
    </source>
</reference>
<dbReference type="AlphaFoldDB" id="A0A9P3EQB6"/>
<dbReference type="Pfam" id="PF00533">
    <property type="entry name" value="BRCT"/>
    <property type="match status" value="1"/>
</dbReference>
<dbReference type="InterPro" id="IPR036930">
    <property type="entry name" value="WGR_dom_sf"/>
</dbReference>
<organism evidence="4 5">
    <name type="scientific">Aspergillus pseudoviridinutans</name>
    <dbReference type="NCBI Taxonomy" id="1517512"/>
    <lineage>
        <taxon>Eukaryota</taxon>
        <taxon>Fungi</taxon>
        <taxon>Dikarya</taxon>
        <taxon>Ascomycota</taxon>
        <taxon>Pezizomycotina</taxon>
        <taxon>Eurotiomycetes</taxon>
        <taxon>Eurotiomycetidae</taxon>
        <taxon>Eurotiales</taxon>
        <taxon>Aspergillaceae</taxon>
        <taxon>Aspergillus</taxon>
        <taxon>Aspergillus subgen. Fumigati</taxon>
    </lineage>
</organism>
<evidence type="ECO:0000256" key="1">
    <source>
        <dbReference type="SAM" id="MobiDB-lite"/>
    </source>
</evidence>
<dbReference type="InterPro" id="IPR001357">
    <property type="entry name" value="BRCT_dom"/>
</dbReference>
<dbReference type="EMBL" id="BHVY01000002">
    <property type="protein sequence ID" value="GIJ83724.1"/>
    <property type="molecule type" value="Genomic_DNA"/>
</dbReference>
<evidence type="ECO:0008006" key="6">
    <source>
        <dbReference type="Google" id="ProtNLM"/>
    </source>
</evidence>
<feature type="compositionally biased region" description="Basic and acidic residues" evidence="1">
    <location>
        <begin position="297"/>
        <end position="314"/>
    </location>
</feature>
<feature type="domain" description="BRCT" evidence="2">
    <location>
        <begin position="1"/>
        <end position="83"/>
    </location>
</feature>
<dbReference type="OrthoDB" id="342264at2759"/>
<dbReference type="SUPFAM" id="SSF142921">
    <property type="entry name" value="WGR domain-like"/>
    <property type="match status" value="1"/>
</dbReference>
<gene>
    <name evidence="4" type="ORF">Asppvi_002554</name>
</gene>
<dbReference type="CDD" id="cd00027">
    <property type="entry name" value="BRCT"/>
    <property type="match status" value="1"/>
</dbReference>
<dbReference type="PROSITE" id="PS51977">
    <property type="entry name" value="WGR"/>
    <property type="match status" value="1"/>
</dbReference>
<name>A0A9P3EQB6_9EURO</name>
<dbReference type="RefSeq" id="XP_043154471.1">
    <property type="nucleotide sequence ID" value="XM_043298536.1"/>
</dbReference>
<proteinExistence type="predicted"/>
<feature type="region of interest" description="Disordered" evidence="1">
    <location>
        <begin position="97"/>
        <end position="140"/>
    </location>
</feature>
<evidence type="ECO:0000259" key="3">
    <source>
        <dbReference type="PROSITE" id="PS51977"/>
    </source>
</evidence>
<feature type="region of interest" description="Disordered" evidence="1">
    <location>
        <begin position="288"/>
        <end position="314"/>
    </location>
</feature>
<sequence length="323" mass="36377">MGKTFKNIHACAIGKFPVHGDKIPQWIRAHGGTFSKEVTEEVTHLITTKDTFEKNVEAVQKAKLLETVKIVTYDWLEDSLQSKTRKPKPEGAYLLANISNKEKKKQRRAAKVQTRQLKAKDKSSAPGNDSSKPKSRTSKGKALTAVNYHIYVDKSTGETYSATIYRHLSRNNTREKFQIKVHESNDVPHTYATQAKYSRTGKSTDEILASPGSDQNTAIAAFRDFFAAKTGKDWERRLDGILVPPKQDVDGKELPPHEGWFYYETGRSLLSNFLRQVETRRFAADQGAEQIAIGSSNDDRGPLTPPDSKDESVKDLSLRTWCF</sequence>
<keyword evidence="5" id="KW-1185">Reference proteome</keyword>
<evidence type="ECO:0000259" key="2">
    <source>
        <dbReference type="PROSITE" id="PS50172"/>
    </source>
</evidence>
<dbReference type="InterPro" id="IPR036420">
    <property type="entry name" value="BRCT_dom_sf"/>
</dbReference>
<comment type="caution">
    <text evidence="4">The sequence shown here is derived from an EMBL/GenBank/DDBJ whole genome shotgun (WGS) entry which is preliminary data.</text>
</comment>
<feature type="domain" description="WGR" evidence="3">
    <location>
        <begin position="147"/>
        <end position="247"/>
    </location>
</feature>
<dbReference type="PANTHER" id="PTHR47667">
    <property type="entry name" value="REGULATOR OF TY1 TRANSPOSITION PROTEIN 107"/>
    <property type="match status" value="1"/>
</dbReference>
<dbReference type="GeneID" id="67001166"/>
<dbReference type="InterPro" id="IPR053036">
    <property type="entry name" value="CellCycle_DNARepair_Reg"/>
</dbReference>
<dbReference type="PANTHER" id="PTHR47667:SF1">
    <property type="entry name" value="REGULATOR OF TY1 TRANSPOSITION PROTEIN 107"/>
    <property type="match status" value="1"/>
</dbReference>
<accession>A0A9P3EQB6</accession>
<dbReference type="PROSITE" id="PS50172">
    <property type="entry name" value="BRCT"/>
    <property type="match status" value="1"/>
</dbReference>
<dbReference type="Gene3D" id="3.40.50.10190">
    <property type="entry name" value="BRCT domain"/>
    <property type="match status" value="1"/>
</dbReference>
<dbReference type="Proteomes" id="UP001043456">
    <property type="component" value="Unassembled WGS sequence"/>
</dbReference>
<evidence type="ECO:0000313" key="4">
    <source>
        <dbReference type="EMBL" id="GIJ83724.1"/>
    </source>
</evidence>
<evidence type="ECO:0000313" key="5">
    <source>
        <dbReference type="Proteomes" id="UP001043456"/>
    </source>
</evidence>
<dbReference type="SUPFAM" id="SSF52113">
    <property type="entry name" value="BRCT domain"/>
    <property type="match status" value="1"/>
</dbReference>